<comment type="similarity">
    <text evidence="2">Belongs to the plexin family.</text>
</comment>
<dbReference type="InterPro" id="IPR041019">
    <property type="entry name" value="TIG1_plexin"/>
</dbReference>
<dbReference type="Pfam" id="PF01437">
    <property type="entry name" value="PSI"/>
    <property type="match status" value="1"/>
</dbReference>
<dbReference type="SUPFAM" id="SSF101912">
    <property type="entry name" value="Sema domain"/>
    <property type="match status" value="1"/>
</dbReference>
<dbReference type="Gene3D" id="1.10.506.10">
    <property type="entry name" value="GTPase Activation - p120gap, domain 1"/>
    <property type="match status" value="1"/>
</dbReference>
<keyword evidence="5 18" id="KW-0812">Transmembrane</keyword>
<evidence type="ECO:0000256" key="15">
    <source>
        <dbReference type="ARBA" id="ARBA00070678"/>
    </source>
</evidence>
<dbReference type="InterPro" id="IPR013548">
    <property type="entry name" value="Plexin_cytoplasmic_RasGAP_dom"/>
</dbReference>
<dbReference type="InterPro" id="IPR057533">
    <property type="entry name" value="PSI_Plexin-B"/>
</dbReference>
<feature type="compositionally biased region" description="Polar residues" evidence="17">
    <location>
        <begin position="730"/>
        <end position="740"/>
    </location>
</feature>
<dbReference type="Pfam" id="PF01403">
    <property type="entry name" value="Sema"/>
    <property type="match status" value="1"/>
</dbReference>
<dbReference type="FunFam" id="2.130.10.10:FF:000126">
    <property type="entry name" value="Plexin B1"/>
    <property type="match status" value="1"/>
</dbReference>
<dbReference type="SMART" id="SM00423">
    <property type="entry name" value="PSI"/>
    <property type="match status" value="3"/>
</dbReference>
<dbReference type="PANTHER" id="PTHR22625:SF36">
    <property type="entry name" value="PLEXIN-B1"/>
    <property type="match status" value="1"/>
</dbReference>
<evidence type="ECO:0000256" key="8">
    <source>
        <dbReference type="ARBA" id="ARBA00022989"/>
    </source>
</evidence>
<comment type="caution">
    <text evidence="16">Lacks conserved residue(s) required for the propagation of feature annotation.</text>
</comment>
<feature type="region of interest" description="Disordered" evidence="17">
    <location>
        <begin position="722"/>
        <end position="741"/>
    </location>
</feature>
<sequence length="1989" mass="221976">MLPTLDVAWRGVTKPRQKTAAHLALHPDPKLGRVYLGARDRLYQLSSDLQLEAEEETGPVIDSRDCLPPISDTNCPQAKWTNNHNKLLLVDPYSQELISCGSVHQGICQKRSLDAVGKVLFSAERPVDTQYVVANDPNVSTVGLVALTRGRGKQQPVLFVGRGYTNSQPPISTRNLVMEPVFSYEETSKLVVAGRLSEYDHHFVTSFTHRSYVYFMFYRRDLQSPSREYRTYVSRMCLDDAVYYSYVEVPLSCRSAGGKNYNLLQALHVEVLLGVFSNHFASSSRPNEESAICVFSLEEVDKHINATRDLCYTKMGRADGKEVAYIEYEVKSNCANLPENTLDAYPCGSDHTPSPMASRVLVEAEPIFDSPSVRLTAVAVSVKQEHTIAFLGDSQGYLHKVFLGPKGEVEEYAVISIHPSTPISRELRLDHQEKHLYILTSNMLEKRPVAECEKHLDCQSCLLAHDPYCGWCVLEGKCGLRSECMHGDQKDQWLWSFDIEQHCLSVTFINPSNISREEMRNISLSIPGLPSLERGEHYSCVFQDTSSLAVVTESGVTCSSPHIYTLPSVPPGQDFFTVTLSLRFHDVAVTSQEFTFYDCTAVKQLAGGICHGCVQSRWGCNWCVNQHMCTQKAVCDEGLIIYNEQVSYYIISSAFSLCLCFVVLCCVWKSLPSLPPATKASRAALTSPVTTHKVPETMAHTKPPTTATAITETITSVLESLTSPEPVKPTPSTKISSTFKPSAAPTSAFLPSSTAETIAQPASTLSLLDEILSEKELFVTDIESVALMETDTYVVTLASLEVVVKTEFPSVIEAAEEFVNLGASACPCVEKIEGSSLLPVLTQRKISLLARNLHVYQDKELAYECVLVIEGHTVVVDADVMLNEFTDIIGTQLGYTFHIDSTDLYVTLYNCSVGHLDCSRCHTADQKYNCVWCGASCVYRESCSKHIEKTCPAPLIHLVEPLSGLVEGGITLTVSGSNLGQKAQDILQSVTVAGVPCTVIPHLYEISSRIICTTTASGEEKSGHVLVKVSGGGFGLSSQRFSYQDPKLIEVSPQRGPQAGGTTLTIKGRKLLTGRVTDISVLLGNVPCSLISSVQEETIKCLTGASNRTGEHRVTVRYGNTERHLHGNGYNYTPDPNITHAMPSNSFIGGGRVISVFGQNLDVVQKPQMRVTVVLSDSFEEDCEVKTSSLLLCRTPGVDAEVVGGPMLVEFLLDNLHFDFNSVSQSPFTYEPNPTLHPLNHRDPTKPYRYKPGSVISVEGENLDLAVFKEEVVALIGEGVCTVKTLTHNHLYCEPPPQQPPLSLRHGRKREGAEAFPEFIVHMGNLNFSLGQVQYDSPSHSLFPLVAQIGVGAVASLVALIVLIIVFIYRRKSKQALRDYKKVQIQLENLETSVRDRCKKEFTDLMTEMMDVTSDLVGSGIPFLEYRMYAERIFFPGHRESPLRRDLDVQECRRATVEQGLIQLSNLLNSKLFLTKFIHTLESQRTFSPRDRGYVASLLTVALHSKLEYFTDILKTLLNDLVEQYIAKNPKLMLRRTETVVEKLLTNWISICLYSFLRVPGESLYMLFRAIKHQVDKGPVDAVTGKAKYTLNDNRLLREDLEYHTLTVNVLMQGIGVNETQPVAAKVLDCDTITQVKEKILDQVYKGTSYSHRPHADSVDLEWRSGVAGHLILSDEDLTSVVQGNWKRLNTLQHYKVPDGATVALVPRHSKHIHHDTHDYIAGEKTPMLEDADEGEVRMWHLVKASEEPELPKHRRGSLKERERAKTIPEIYLTRLLSMKGTLQKFVDDLFTVILSTSQPVPLAIKYFFDLLDDQAVRHGISDSETIHIWKTNSLPLRFWINIVKNPQFIFDVQVSDNVDAVLSVIAQTFMDSCTTTEHKLGRDSPINKLLYARDIPCYKQMVERYYADIKQTISASDQEMNSALAELSRNYSGELNYLVALHELYKYINKYYDQIITALEEDTTAQKMQLGYRLQQIAAAVENKVTDL</sequence>
<dbReference type="SMART" id="SM00630">
    <property type="entry name" value="Sema"/>
    <property type="match status" value="1"/>
</dbReference>
<dbReference type="SUPFAM" id="SSF81296">
    <property type="entry name" value="E set domains"/>
    <property type="match status" value="3"/>
</dbReference>
<dbReference type="FunFam" id="1.10.506.10:FF:000010">
    <property type="entry name" value="Plexin B1"/>
    <property type="match status" value="1"/>
</dbReference>
<dbReference type="GO" id="GO:0002116">
    <property type="term" value="C:semaphorin receptor complex"/>
    <property type="evidence" value="ECO:0007669"/>
    <property type="project" value="UniProtKB-ARBA"/>
</dbReference>
<evidence type="ECO:0000256" key="4">
    <source>
        <dbReference type="ARBA" id="ARBA00022553"/>
    </source>
</evidence>
<dbReference type="Pfam" id="PF17960">
    <property type="entry name" value="TIG_plexin"/>
    <property type="match status" value="1"/>
</dbReference>
<evidence type="ECO:0000256" key="2">
    <source>
        <dbReference type="ARBA" id="ARBA00010297"/>
    </source>
</evidence>
<dbReference type="InterPro" id="IPR036352">
    <property type="entry name" value="Semap_dom_sf"/>
</dbReference>
<evidence type="ECO:0000256" key="1">
    <source>
        <dbReference type="ARBA" id="ARBA00004251"/>
    </source>
</evidence>
<accession>A0A8C1T251</accession>
<organism evidence="20 21">
    <name type="scientific">Cyprinus carpio</name>
    <name type="common">Common carp</name>
    <dbReference type="NCBI Taxonomy" id="7962"/>
    <lineage>
        <taxon>Eukaryota</taxon>
        <taxon>Metazoa</taxon>
        <taxon>Chordata</taxon>
        <taxon>Craniata</taxon>
        <taxon>Vertebrata</taxon>
        <taxon>Euteleostomi</taxon>
        <taxon>Actinopterygii</taxon>
        <taxon>Neopterygii</taxon>
        <taxon>Teleostei</taxon>
        <taxon>Ostariophysi</taxon>
        <taxon>Cypriniformes</taxon>
        <taxon>Cyprinidae</taxon>
        <taxon>Cyprininae</taxon>
        <taxon>Cyprinus</taxon>
    </lineage>
</organism>
<keyword evidence="4" id="KW-0597">Phosphoprotein</keyword>
<keyword evidence="3" id="KW-1003">Cell membrane</keyword>
<dbReference type="InterPro" id="IPR014756">
    <property type="entry name" value="Ig_E-set"/>
</dbReference>
<dbReference type="GO" id="GO:0017154">
    <property type="term" value="F:semaphorin receptor activity"/>
    <property type="evidence" value="ECO:0007669"/>
    <property type="project" value="InterPro"/>
</dbReference>
<evidence type="ECO:0000256" key="6">
    <source>
        <dbReference type="ARBA" id="ARBA00022729"/>
    </source>
</evidence>
<dbReference type="Pfam" id="PF08337">
    <property type="entry name" value="Plexin_cytopl"/>
    <property type="match status" value="1"/>
</dbReference>
<comment type="subcellular location">
    <subcellularLocation>
        <location evidence="1">Cell membrane</location>
        <topology evidence="1">Single-pass type I membrane protein</topology>
    </subcellularLocation>
</comment>
<dbReference type="SMART" id="SM00429">
    <property type="entry name" value="IPT"/>
    <property type="match status" value="3"/>
</dbReference>
<dbReference type="PANTHER" id="PTHR22625">
    <property type="entry name" value="PLEXIN"/>
    <property type="match status" value="1"/>
</dbReference>
<dbReference type="FunFam" id="1.10.506.10:FF:000012">
    <property type="entry name" value="Plexin B1"/>
    <property type="match status" value="1"/>
</dbReference>
<dbReference type="Pfam" id="PF24317">
    <property type="entry name" value="PSI_Plexin-B"/>
    <property type="match status" value="1"/>
</dbReference>
<dbReference type="InterPro" id="IPR016201">
    <property type="entry name" value="PSI"/>
</dbReference>
<name>A0A8C1T251_CYPCA</name>
<evidence type="ECO:0000259" key="19">
    <source>
        <dbReference type="PROSITE" id="PS51004"/>
    </source>
</evidence>
<dbReference type="InterPro" id="IPR002909">
    <property type="entry name" value="IPT_dom"/>
</dbReference>
<evidence type="ECO:0000256" key="10">
    <source>
        <dbReference type="ARBA" id="ARBA00023136"/>
    </source>
</evidence>
<dbReference type="FunFam" id="2.60.40.10:FF:000203">
    <property type="entry name" value="Plexin B2"/>
    <property type="match status" value="1"/>
</dbReference>
<dbReference type="InterPro" id="IPR002165">
    <property type="entry name" value="Plexin_repeat"/>
</dbReference>
<dbReference type="GO" id="GO:0007162">
    <property type="term" value="P:negative regulation of cell adhesion"/>
    <property type="evidence" value="ECO:0007669"/>
    <property type="project" value="TreeGrafter"/>
</dbReference>
<dbReference type="InterPro" id="IPR001627">
    <property type="entry name" value="Semap_dom"/>
</dbReference>
<dbReference type="InterPro" id="IPR041362">
    <property type="entry name" value="TIG2_plexin"/>
</dbReference>
<evidence type="ECO:0000256" key="3">
    <source>
        <dbReference type="ARBA" id="ARBA00022475"/>
    </source>
</evidence>
<keyword evidence="9" id="KW-0175">Coiled coil</keyword>
<dbReference type="InterPro" id="IPR008936">
    <property type="entry name" value="Rho_GTPase_activation_prot"/>
</dbReference>
<evidence type="ECO:0000256" key="9">
    <source>
        <dbReference type="ARBA" id="ARBA00023054"/>
    </source>
</evidence>
<dbReference type="GO" id="GO:0048675">
    <property type="term" value="P:axon extension"/>
    <property type="evidence" value="ECO:0007669"/>
    <property type="project" value="TreeGrafter"/>
</dbReference>
<evidence type="ECO:0000256" key="13">
    <source>
        <dbReference type="ARBA" id="ARBA00023180"/>
    </source>
</evidence>
<evidence type="ECO:0000256" key="17">
    <source>
        <dbReference type="SAM" id="MobiDB-lite"/>
    </source>
</evidence>
<dbReference type="Proteomes" id="UP000694700">
    <property type="component" value="Unplaced"/>
</dbReference>
<keyword evidence="13" id="KW-0325">Glycoprotein</keyword>
<dbReference type="Gene3D" id="2.130.10.10">
    <property type="entry name" value="YVTN repeat-like/Quinoprotein amine dehydrogenase"/>
    <property type="match status" value="1"/>
</dbReference>
<dbReference type="GO" id="GO:0050772">
    <property type="term" value="P:positive regulation of axonogenesis"/>
    <property type="evidence" value="ECO:0007669"/>
    <property type="project" value="TreeGrafter"/>
</dbReference>
<dbReference type="Pfam" id="PF20170">
    <property type="entry name" value="Plexin_RBD"/>
    <property type="match status" value="1"/>
</dbReference>
<evidence type="ECO:0000256" key="18">
    <source>
        <dbReference type="SAM" id="Phobius"/>
    </source>
</evidence>
<dbReference type="InterPro" id="IPR015943">
    <property type="entry name" value="WD40/YVTN_repeat-like_dom_sf"/>
</dbReference>
<keyword evidence="11" id="KW-1015">Disulfide bond</keyword>
<dbReference type="FunFam" id="2.60.40.10:FF:000131">
    <property type="entry name" value="Plexin A2"/>
    <property type="match status" value="1"/>
</dbReference>
<dbReference type="GO" id="GO:0005886">
    <property type="term" value="C:plasma membrane"/>
    <property type="evidence" value="ECO:0007669"/>
    <property type="project" value="UniProtKB-SubCell"/>
</dbReference>
<dbReference type="Gene3D" id="2.60.40.10">
    <property type="entry name" value="Immunoglobulins"/>
    <property type="match status" value="4"/>
</dbReference>
<dbReference type="Gene3D" id="3.10.20.90">
    <property type="entry name" value="Phosphatidylinositol 3-kinase Catalytic Subunit, Chain A, domain 1"/>
    <property type="match status" value="1"/>
</dbReference>
<feature type="domain" description="Sema" evidence="19">
    <location>
        <begin position="1"/>
        <end position="449"/>
    </location>
</feature>
<proteinExistence type="inferred from homology"/>
<dbReference type="Ensembl" id="ENSCCRT00015016906.1">
    <property type="protein sequence ID" value="ENSCCRP00015016327.1"/>
    <property type="gene ID" value="ENSCCRG00015000401.1"/>
</dbReference>
<evidence type="ECO:0000256" key="16">
    <source>
        <dbReference type="PROSITE-ProRule" id="PRU00352"/>
    </source>
</evidence>
<keyword evidence="8 18" id="KW-1133">Transmembrane helix</keyword>
<comment type="function">
    <text evidence="14">Receptor for SEMA4D. Plays a role in GABAergic synapse development. Mediates SEMA4A- and SEMA4D-dependent inhibitory synapse development. Plays a role in RHOA activation and subsequent changes of the actin cytoskeleton. Plays a role in axon guidance, invasive growth and cell migration.</text>
</comment>
<evidence type="ECO:0000256" key="5">
    <source>
        <dbReference type="ARBA" id="ARBA00022692"/>
    </source>
</evidence>
<protein>
    <recommendedName>
        <fullName evidence="15">Plexin-B1</fullName>
    </recommendedName>
</protein>
<evidence type="ECO:0000256" key="14">
    <source>
        <dbReference type="ARBA" id="ARBA00057668"/>
    </source>
</evidence>
<dbReference type="SUPFAM" id="SSF103575">
    <property type="entry name" value="Plexin repeat"/>
    <property type="match status" value="1"/>
</dbReference>
<evidence type="ECO:0000256" key="11">
    <source>
        <dbReference type="ARBA" id="ARBA00023157"/>
    </source>
</evidence>
<dbReference type="PROSITE" id="PS51004">
    <property type="entry name" value="SEMA"/>
    <property type="match status" value="1"/>
</dbReference>
<keyword evidence="7" id="KW-0677">Repeat</keyword>
<dbReference type="InterPro" id="IPR031148">
    <property type="entry name" value="Plexin"/>
</dbReference>
<dbReference type="Pfam" id="PF01833">
    <property type="entry name" value="TIG"/>
    <property type="match status" value="2"/>
</dbReference>
<reference evidence="20" key="1">
    <citation type="submission" date="2025-08" db="UniProtKB">
        <authorList>
            <consortium name="Ensembl"/>
        </authorList>
    </citation>
    <scope>IDENTIFICATION</scope>
</reference>
<keyword evidence="6" id="KW-0732">Signal</keyword>
<dbReference type="InterPro" id="IPR013783">
    <property type="entry name" value="Ig-like_fold"/>
</dbReference>
<evidence type="ECO:0000313" key="20">
    <source>
        <dbReference type="Ensembl" id="ENSCCRP00015016327.1"/>
    </source>
</evidence>
<dbReference type="GO" id="GO:0007411">
    <property type="term" value="P:axon guidance"/>
    <property type="evidence" value="ECO:0007669"/>
    <property type="project" value="UniProtKB-ARBA"/>
</dbReference>
<dbReference type="Pfam" id="PF18020">
    <property type="entry name" value="TIG_2"/>
    <property type="match status" value="1"/>
</dbReference>
<evidence type="ECO:0000313" key="21">
    <source>
        <dbReference type="Proteomes" id="UP000694700"/>
    </source>
</evidence>
<dbReference type="CDD" id="cd12793">
    <property type="entry name" value="RasGAP_plexin_B1"/>
    <property type="match status" value="1"/>
</dbReference>
<evidence type="ECO:0000256" key="7">
    <source>
        <dbReference type="ARBA" id="ARBA00022737"/>
    </source>
</evidence>
<evidence type="ECO:0000256" key="12">
    <source>
        <dbReference type="ARBA" id="ARBA00023170"/>
    </source>
</evidence>
<dbReference type="FunFam" id="2.60.40.10:FF:000705">
    <property type="entry name" value="Plexin B1"/>
    <property type="match status" value="1"/>
</dbReference>
<feature type="transmembrane region" description="Helical" evidence="18">
    <location>
        <begin position="1345"/>
        <end position="1369"/>
    </location>
</feature>
<dbReference type="SUPFAM" id="SSF48350">
    <property type="entry name" value="GTPase activation domain, GAP"/>
    <property type="match status" value="1"/>
</dbReference>
<dbReference type="Pfam" id="PF24479">
    <property type="entry name" value="PSI_PlexinA-B"/>
    <property type="match status" value="1"/>
</dbReference>
<dbReference type="InterPro" id="IPR046800">
    <property type="entry name" value="Plexin_RBD"/>
</dbReference>
<dbReference type="GO" id="GO:0030334">
    <property type="term" value="P:regulation of cell migration"/>
    <property type="evidence" value="ECO:0007669"/>
    <property type="project" value="TreeGrafter"/>
</dbReference>
<dbReference type="FunFam" id="3.10.20.90:FF:000120">
    <property type="entry name" value="Plexin b1a"/>
    <property type="match status" value="1"/>
</dbReference>
<keyword evidence="12" id="KW-0675">Receptor</keyword>
<keyword evidence="10 18" id="KW-0472">Membrane</keyword>
<dbReference type="GO" id="GO:0008360">
    <property type="term" value="P:regulation of cell shape"/>
    <property type="evidence" value="ECO:0007669"/>
    <property type="project" value="UniProtKB-ARBA"/>
</dbReference>